<evidence type="ECO:0000256" key="3">
    <source>
        <dbReference type="ARBA" id="ARBA00023242"/>
    </source>
</evidence>
<feature type="region of interest" description="Disordered" evidence="4">
    <location>
        <begin position="12"/>
        <end position="81"/>
    </location>
</feature>
<dbReference type="EMBL" id="JAACLJ010000006">
    <property type="protein sequence ID" value="KAF4584197.1"/>
    <property type="molecule type" value="Genomic_DNA"/>
</dbReference>
<dbReference type="Proteomes" id="UP000562929">
    <property type="component" value="Unassembled WGS sequence"/>
</dbReference>
<dbReference type="GO" id="GO:0006383">
    <property type="term" value="P:transcription by RNA polymerase III"/>
    <property type="evidence" value="ECO:0007669"/>
    <property type="project" value="InterPro"/>
</dbReference>
<comment type="similarity">
    <text evidence="2">Belongs to the eukaryotic RPC7 RNA polymerase subunit family.</text>
</comment>
<dbReference type="AlphaFoldDB" id="A0A8H4Q3K6"/>
<evidence type="ECO:0000313" key="5">
    <source>
        <dbReference type="EMBL" id="KAF4584197.1"/>
    </source>
</evidence>
<sequence>MKFSSLIAILTSSHHAQHRRPHTCPEADAADAEAVEEEEEALDPKSPGIQATSPTPDPQSSSPIPNRNDAQPRVIPTPRRLTAREVSAVDHFLVLRRQFHESPLYASRRTSLHDPTAPRKLYGQAQMNANYDVRDKASLDPFTAVPAYSHKFVPRDRPLPNWSARPVCSELFPPELRSTVEPDQGSGLRKRPRLELSRVNALPSAEEAFGIAGGGEGAKRSDLLDKLNALPENEDDDEVGEMEEDEQLHEDDGDEVYDDEDAGDYDAENYFDNGDDMADDYGDGDDGEGTY</sequence>
<name>A0A8H4Q3K6_9HYPO</name>
<keyword evidence="6" id="KW-1185">Reference proteome</keyword>
<accession>A0A8H4Q3K6</accession>
<evidence type="ECO:0008006" key="7">
    <source>
        <dbReference type="Google" id="ProtNLM"/>
    </source>
</evidence>
<organism evidence="5 6">
    <name type="scientific">Ophiocordyceps camponoti-floridani</name>
    <dbReference type="NCBI Taxonomy" id="2030778"/>
    <lineage>
        <taxon>Eukaryota</taxon>
        <taxon>Fungi</taxon>
        <taxon>Dikarya</taxon>
        <taxon>Ascomycota</taxon>
        <taxon>Pezizomycotina</taxon>
        <taxon>Sordariomycetes</taxon>
        <taxon>Hypocreomycetidae</taxon>
        <taxon>Hypocreales</taxon>
        <taxon>Ophiocordycipitaceae</taxon>
        <taxon>Ophiocordyceps</taxon>
    </lineage>
</organism>
<feature type="compositionally biased region" description="Acidic residues" evidence="4">
    <location>
        <begin position="28"/>
        <end position="41"/>
    </location>
</feature>
<evidence type="ECO:0000256" key="4">
    <source>
        <dbReference type="SAM" id="MobiDB-lite"/>
    </source>
</evidence>
<feature type="compositionally biased region" description="Acidic residues" evidence="4">
    <location>
        <begin position="232"/>
        <end position="291"/>
    </location>
</feature>
<evidence type="ECO:0000256" key="2">
    <source>
        <dbReference type="ARBA" id="ARBA00008352"/>
    </source>
</evidence>
<comment type="caution">
    <text evidence="5">The sequence shown here is derived from an EMBL/GenBank/DDBJ whole genome shotgun (WGS) entry which is preliminary data.</text>
</comment>
<reference evidence="5 6" key="1">
    <citation type="journal article" date="2020" name="G3 (Bethesda)">
        <title>Genetic Underpinnings of Host Manipulation by Ophiocordyceps as Revealed by Comparative Transcriptomics.</title>
        <authorList>
            <person name="Will I."/>
            <person name="Das B."/>
            <person name="Trinh T."/>
            <person name="Brachmann A."/>
            <person name="Ohm R.A."/>
            <person name="de Bekker C."/>
        </authorList>
    </citation>
    <scope>NUCLEOTIDE SEQUENCE [LARGE SCALE GENOMIC DNA]</scope>
    <source>
        <strain evidence="5 6">EC05</strain>
    </source>
</reference>
<dbReference type="InterPro" id="IPR024661">
    <property type="entry name" value="RNA_pol_III_Rpc31"/>
</dbReference>
<evidence type="ECO:0000256" key="1">
    <source>
        <dbReference type="ARBA" id="ARBA00004123"/>
    </source>
</evidence>
<dbReference type="PANTHER" id="PTHR15367">
    <property type="entry name" value="DNA-DIRECTED RNA POLYMERASE III"/>
    <property type="match status" value="1"/>
</dbReference>
<feature type="region of interest" description="Disordered" evidence="4">
    <location>
        <begin position="222"/>
        <end position="291"/>
    </location>
</feature>
<dbReference type="Pfam" id="PF11705">
    <property type="entry name" value="RNA_pol_3_Rpc31"/>
    <property type="match status" value="1"/>
</dbReference>
<keyword evidence="3" id="KW-0539">Nucleus</keyword>
<dbReference type="OrthoDB" id="5377312at2759"/>
<gene>
    <name evidence="5" type="ORF">GQ602_005570</name>
</gene>
<dbReference type="GO" id="GO:0005666">
    <property type="term" value="C:RNA polymerase III complex"/>
    <property type="evidence" value="ECO:0007669"/>
    <property type="project" value="TreeGrafter"/>
</dbReference>
<comment type="subcellular location">
    <subcellularLocation>
        <location evidence="1">Nucleus</location>
    </subcellularLocation>
</comment>
<protein>
    <recommendedName>
        <fullName evidence="7">DNA-directed RNA polymerase III subunit</fullName>
    </recommendedName>
</protein>
<proteinExistence type="inferred from homology"/>
<dbReference type="PANTHER" id="PTHR15367:SF2">
    <property type="entry name" value="DNA-DIRECTED RNA POLYMERASE III SUBUNIT"/>
    <property type="match status" value="1"/>
</dbReference>
<evidence type="ECO:0000313" key="6">
    <source>
        <dbReference type="Proteomes" id="UP000562929"/>
    </source>
</evidence>